<accession>A0ABN2KSK7</accession>
<gene>
    <name evidence="1" type="ORF">GCM10009810_23260</name>
</gene>
<protein>
    <submittedName>
        <fullName evidence="1">Uncharacterized protein</fullName>
    </submittedName>
</protein>
<organism evidence="1 2">
    <name type="scientific">Nostocoides vanveenii</name>
    <dbReference type="NCBI Taxonomy" id="330835"/>
    <lineage>
        <taxon>Bacteria</taxon>
        <taxon>Bacillati</taxon>
        <taxon>Actinomycetota</taxon>
        <taxon>Actinomycetes</taxon>
        <taxon>Micrococcales</taxon>
        <taxon>Intrasporangiaceae</taxon>
        <taxon>Nostocoides</taxon>
    </lineage>
</organism>
<name>A0ABN2KSK7_9MICO</name>
<dbReference type="RefSeq" id="WP_344066383.1">
    <property type="nucleotide sequence ID" value="NZ_BAAAPN010000052.1"/>
</dbReference>
<reference evidence="1 2" key="1">
    <citation type="journal article" date="2019" name="Int. J. Syst. Evol. Microbiol.">
        <title>The Global Catalogue of Microorganisms (GCM) 10K type strain sequencing project: providing services to taxonomists for standard genome sequencing and annotation.</title>
        <authorList>
            <consortium name="The Broad Institute Genomics Platform"/>
            <consortium name="The Broad Institute Genome Sequencing Center for Infectious Disease"/>
            <person name="Wu L."/>
            <person name="Ma J."/>
        </authorList>
    </citation>
    <scope>NUCLEOTIDE SEQUENCE [LARGE SCALE GENOMIC DNA]</scope>
    <source>
        <strain evidence="1 2">JCM 15591</strain>
    </source>
</reference>
<keyword evidence="2" id="KW-1185">Reference proteome</keyword>
<evidence type="ECO:0000313" key="1">
    <source>
        <dbReference type="EMBL" id="GAA1763402.1"/>
    </source>
</evidence>
<comment type="caution">
    <text evidence="1">The sequence shown here is derived from an EMBL/GenBank/DDBJ whole genome shotgun (WGS) entry which is preliminary data.</text>
</comment>
<proteinExistence type="predicted"/>
<sequence>MSGTNPTAPDQRDDRRDLQMTRSLETLMAAEPDAPVPRVLEMLDECVPLEEKGYRCLNPTCTEFCAWPKMRGQGRPKLFCSKTCRQQHDRVRDRLVAEVKDLEVVRARPGTTRRQGEELDSAIGQRRWALARYVGVDFDAETGPAVVKGGRT</sequence>
<dbReference type="Proteomes" id="UP001501475">
    <property type="component" value="Unassembled WGS sequence"/>
</dbReference>
<dbReference type="EMBL" id="BAAAPN010000052">
    <property type="protein sequence ID" value="GAA1763402.1"/>
    <property type="molecule type" value="Genomic_DNA"/>
</dbReference>
<evidence type="ECO:0000313" key="2">
    <source>
        <dbReference type="Proteomes" id="UP001501475"/>
    </source>
</evidence>